<protein>
    <submittedName>
        <fullName evidence="2">Uncharacterized protein</fullName>
    </submittedName>
</protein>
<gene>
    <name evidence="1" type="ORF">OVA965_LOCUS41898</name>
    <name evidence="2" type="ORF">TMI583_LOCUS43655</name>
</gene>
<sequence>MRASGVPETLALGQ</sequence>
<dbReference type="Proteomes" id="UP000677228">
    <property type="component" value="Unassembled WGS sequence"/>
</dbReference>
<name>A0A8S2VQJ5_9BILA</name>
<proteinExistence type="predicted"/>
<accession>A0A8S2VQJ5</accession>
<reference evidence="2" key="1">
    <citation type="submission" date="2021-02" db="EMBL/GenBank/DDBJ databases">
        <authorList>
            <person name="Nowell W R."/>
        </authorList>
    </citation>
    <scope>NUCLEOTIDE SEQUENCE</scope>
</reference>
<dbReference type="EMBL" id="CAJOBA010073414">
    <property type="protein sequence ID" value="CAF4404274.1"/>
    <property type="molecule type" value="Genomic_DNA"/>
</dbReference>
<evidence type="ECO:0000313" key="2">
    <source>
        <dbReference type="EMBL" id="CAF4404274.1"/>
    </source>
</evidence>
<feature type="non-terminal residue" evidence="2">
    <location>
        <position position="14"/>
    </location>
</feature>
<evidence type="ECO:0000313" key="1">
    <source>
        <dbReference type="EMBL" id="CAF1597576.1"/>
    </source>
</evidence>
<dbReference type="EMBL" id="CAJNOK010049774">
    <property type="protein sequence ID" value="CAF1597576.1"/>
    <property type="molecule type" value="Genomic_DNA"/>
</dbReference>
<comment type="caution">
    <text evidence="2">The sequence shown here is derived from an EMBL/GenBank/DDBJ whole genome shotgun (WGS) entry which is preliminary data.</text>
</comment>
<dbReference type="Proteomes" id="UP000682733">
    <property type="component" value="Unassembled WGS sequence"/>
</dbReference>
<organism evidence="2 3">
    <name type="scientific">Didymodactylos carnosus</name>
    <dbReference type="NCBI Taxonomy" id="1234261"/>
    <lineage>
        <taxon>Eukaryota</taxon>
        <taxon>Metazoa</taxon>
        <taxon>Spiralia</taxon>
        <taxon>Gnathifera</taxon>
        <taxon>Rotifera</taxon>
        <taxon>Eurotatoria</taxon>
        <taxon>Bdelloidea</taxon>
        <taxon>Philodinida</taxon>
        <taxon>Philodinidae</taxon>
        <taxon>Didymodactylos</taxon>
    </lineage>
</organism>
<evidence type="ECO:0000313" key="3">
    <source>
        <dbReference type="Proteomes" id="UP000682733"/>
    </source>
</evidence>